<feature type="region of interest" description="Disordered" evidence="1">
    <location>
        <begin position="139"/>
        <end position="165"/>
    </location>
</feature>
<evidence type="ECO:0000313" key="3">
    <source>
        <dbReference type="Proteomes" id="UP000292447"/>
    </source>
</evidence>
<feature type="compositionally biased region" description="Basic and acidic residues" evidence="1">
    <location>
        <begin position="619"/>
        <end position="629"/>
    </location>
</feature>
<feature type="compositionally biased region" description="Polar residues" evidence="1">
    <location>
        <begin position="408"/>
        <end position="428"/>
    </location>
</feature>
<dbReference type="Proteomes" id="UP000292447">
    <property type="component" value="Chromosome I"/>
</dbReference>
<keyword evidence="3" id="KW-1185">Reference proteome</keyword>
<dbReference type="EMBL" id="CP034456">
    <property type="protein sequence ID" value="QBM85456.1"/>
    <property type="molecule type" value="Genomic_DNA"/>
</dbReference>
<organism evidence="2 3">
    <name type="scientific">Metschnikowia aff. pulcherrima</name>
    <dbReference type="NCBI Taxonomy" id="2163413"/>
    <lineage>
        <taxon>Eukaryota</taxon>
        <taxon>Fungi</taxon>
        <taxon>Dikarya</taxon>
        <taxon>Ascomycota</taxon>
        <taxon>Saccharomycotina</taxon>
        <taxon>Pichiomycetes</taxon>
        <taxon>Metschnikowiaceae</taxon>
        <taxon>Metschnikowia</taxon>
    </lineage>
</organism>
<sequence>MATVTSISSQLPYSRRVSFNNLRPDDLGAGGPPDVTKFHSYSMTPKEIVPKTPDLELSKLFSNYSLSSPATSSKRRRLKLPEPPSKLILKNKLSTEQLRLNIAHAMNAGASFNTELNDLVLHPPDSVPKLELARVIKAPEPKNNAENDSDSEDDSPHTRPTGRRKLYSGMSDEELMALDPQFSKPNTSDLNSFRFDSVGPSYDTLRRASAPTTYGLPPLRGKQVLYPSLNENNYKSVSFTSKHIDFDHDVNSRTLLTIISGRKHSWNTLDWLLITEKSLRDRPGFLQNGDHLVVAALVPLKFVQTENKSSARKKDSAEQKVQKKCESILSYILENLPDPNLRLKITVELVMDIPYPDPMTISANSTKKVETGTKFMIGHLFKQYQPTLVVVGNKSTNLNFKYPRRMSRSTNPTPRSSISAASSTPGKSSDSDVELYLVKLSSYMVRYSTVPVVMVGNSTVFHQKSSTKTLPSVTFTDESTNLKSILDTPCYPNAFRHNSFTSEGSIESFCGEHVNDGDSNSLEAQKALESSTDSPRADVDPFAAMLLEISKKSLADLNLYLKQIKSDRLPGHLSNSRVHQAYVSMELARPGSLLKTNSSGTTGRAYKVRSLISYNEEDEKRNEKMISEKKLRKSIPRNSAGSDVSGALDGKSMKKKKKSFLQKIGLKKS</sequence>
<protein>
    <submittedName>
        <fullName evidence="2">Uncharacterized protein</fullName>
    </submittedName>
</protein>
<reference evidence="3" key="1">
    <citation type="submission" date="2019-03" db="EMBL/GenBank/DDBJ databases">
        <title>Snf2 controls pulcherriminic acid biosynthesis and connects pigmentation and antifungal activity of the yeast Metschnikowia pulcherrima.</title>
        <authorList>
            <person name="Gore-Lloyd D."/>
            <person name="Sumann I."/>
            <person name="Brachmann A.O."/>
            <person name="Schneeberger K."/>
            <person name="Ortiz-Merino R.A."/>
            <person name="Moreno-Beltran M."/>
            <person name="Schlaefli M."/>
            <person name="Kirner P."/>
            <person name="Santos Kron A."/>
            <person name="Wolfe K.H."/>
            <person name="Piel J."/>
            <person name="Ahrens C.H."/>
            <person name="Henk D."/>
            <person name="Freimoser F.M."/>
        </authorList>
    </citation>
    <scope>NUCLEOTIDE SEQUENCE [LARGE SCALE GENOMIC DNA]</scope>
    <source>
        <strain evidence="3">APC 1.2</strain>
    </source>
</reference>
<evidence type="ECO:0000256" key="1">
    <source>
        <dbReference type="SAM" id="MobiDB-lite"/>
    </source>
</evidence>
<feature type="region of interest" description="Disordered" evidence="1">
    <location>
        <begin position="402"/>
        <end position="430"/>
    </location>
</feature>
<evidence type="ECO:0000313" key="2">
    <source>
        <dbReference type="EMBL" id="QBM85456.1"/>
    </source>
</evidence>
<accession>A0A4P6XHC1</accession>
<dbReference type="AlphaFoldDB" id="A0A4P6XHC1"/>
<feature type="compositionally biased region" description="Basic residues" evidence="1">
    <location>
        <begin position="653"/>
        <end position="669"/>
    </location>
</feature>
<proteinExistence type="predicted"/>
<name>A0A4P6XHC1_9ASCO</name>
<feature type="region of interest" description="Disordered" evidence="1">
    <location>
        <begin position="619"/>
        <end position="669"/>
    </location>
</feature>
<gene>
    <name evidence="2" type="ORF">METSCH_A00750</name>
</gene>